<keyword evidence="5" id="KW-0032">Aminotransferase</keyword>
<comment type="caution">
    <text evidence="5">The sequence shown here is derived from an EMBL/GenBank/DDBJ whole genome shotgun (WGS) entry which is preliminary data.</text>
</comment>
<keyword evidence="6" id="KW-1185">Reference proteome</keyword>
<accession>A0ABX2EAN3</accession>
<dbReference type="SUPFAM" id="SSF53383">
    <property type="entry name" value="PLP-dependent transferases"/>
    <property type="match status" value="1"/>
</dbReference>
<dbReference type="Proteomes" id="UP000737171">
    <property type="component" value="Unassembled WGS sequence"/>
</dbReference>
<reference evidence="5 6" key="1">
    <citation type="submission" date="2020-05" db="EMBL/GenBank/DDBJ databases">
        <title>Aquincola sp. isolate from soil.</title>
        <authorList>
            <person name="Han J."/>
            <person name="Kim D.-U."/>
        </authorList>
    </citation>
    <scope>NUCLEOTIDE SEQUENCE [LARGE SCALE GENOMIC DNA]</scope>
    <source>
        <strain evidence="5 6">S2</strain>
    </source>
</reference>
<feature type="domain" description="Aminotransferase class V" evidence="4">
    <location>
        <begin position="22"/>
        <end position="229"/>
    </location>
</feature>
<dbReference type="Pfam" id="PF00266">
    <property type="entry name" value="Aminotran_5"/>
    <property type="match status" value="1"/>
</dbReference>
<evidence type="ECO:0000259" key="4">
    <source>
        <dbReference type="Pfam" id="PF00266"/>
    </source>
</evidence>
<evidence type="ECO:0000256" key="1">
    <source>
        <dbReference type="ARBA" id="ARBA00001933"/>
    </source>
</evidence>
<gene>
    <name evidence="5" type="ORF">HLB44_02765</name>
</gene>
<dbReference type="PANTHER" id="PTHR21152">
    <property type="entry name" value="AMINOTRANSFERASE CLASS V"/>
    <property type="match status" value="1"/>
</dbReference>
<proteinExistence type="inferred from homology"/>
<dbReference type="Gene3D" id="3.90.1150.10">
    <property type="entry name" value="Aspartate Aminotransferase, domain 1"/>
    <property type="match status" value="1"/>
</dbReference>
<evidence type="ECO:0000313" key="6">
    <source>
        <dbReference type="Proteomes" id="UP000737171"/>
    </source>
</evidence>
<keyword evidence="3" id="KW-0663">Pyridoxal phosphate</keyword>
<evidence type="ECO:0000256" key="2">
    <source>
        <dbReference type="ARBA" id="ARBA00009236"/>
    </source>
</evidence>
<dbReference type="PANTHER" id="PTHR21152:SF40">
    <property type="entry name" value="ALANINE--GLYOXYLATE AMINOTRANSFERASE"/>
    <property type="match status" value="1"/>
</dbReference>
<evidence type="ECO:0000313" key="5">
    <source>
        <dbReference type="EMBL" id="NRF65903.1"/>
    </source>
</evidence>
<dbReference type="InterPro" id="IPR015422">
    <property type="entry name" value="PyrdxlP-dep_Trfase_small"/>
</dbReference>
<comment type="cofactor">
    <cofactor evidence="1">
        <name>pyridoxal 5'-phosphate</name>
        <dbReference type="ChEBI" id="CHEBI:597326"/>
    </cofactor>
</comment>
<dbReference type="EMBL" id="JABRWJ010000001">
    <property type="protein sequence ID" value="NRF65903.1"/>
    <property type="molecule type" value="Genomic_DNA"/>
</dbReference>
<dbReference type="InterPro" id="IPR015421">
    <property type="entry name" value="PyrdxlP-dep_Trfase_major"/>
</dbReference>
<comment type="similarity">
    <text evidence="2">Belongs to the class-V pyridoxal-phosphate-dependent aminotransferase family.</text>
</comment>
<evidence type="ECO:0000256" key="3">
    <source>
        <dbReference type="ARBA" id="ARBA00022898"/>
    </source>
</evidence>
<name>A0ABX2EAN3_9BURK</name>
<dbReference type="Gene3D" id="3.40.640.10">
    <property type="entry name" value="Type I PLP-dependent aspartate aminotransferase-like (Major domain)"/>
    <property type="match status" value="1"/>
</dbReference>
<protein>
    <submittedName>
        <fullName evidence="5">Alanine--glyoxylate aminotransferase family protein</fullName>
    </submittedName>
</protein>
<organism evidence="5 6">
    <name type="scientific">Pseudaquabacterium terrae</name>
    <dbReference type="NCBI Taxonomy" id="2732868"/>
    <lineage>
        <taxon>Bacteria</taxon>
        <taxon>Pseudomonadati</taxon>
        <taxon>Pseudomonadota</taxon>
        <taxon>Betaproteobacteria</taxon>
        <taxon>Burkholderiales</taxon>
        <taxon>Sphaerotilaceae</taxon>
        <taxon>Pseudaquabacterium</taxon>
    </lineage>
</organism>
<dbReference type="InterPro" id="IPR000192">
    <property type="entry name" value="Aminotrans_V_dom"/>
</dbReference>
<dbReference type="InterPro" id="IPR024169">
    <property type="entry name" value="SP_NH2Trfase/AEP_transaminase"/>
</dbReference>
<keyword evidence="5" id="KW-0808">Transferase</keyword>
<dbReference type="InterPro" id="IPR015424">
    <property type="entry name" value="PyrdxlP-dep_Trfase"/>
</dbReference>
<dbReference type="PIRSF" id="PIRSF000524">
    <property type="entry name" value="SPT"/>
    <property type="match status" value="1"/>
</dbReference>
<dbReference type="RefSeq" id="WP_173120362.1">
    <property type="nucleotide sequence ID" value="NZ_JABRWJ010000001.1"/>
</dbReference>
<dbReference type="GO" id="GO:0008483">
    <property type="term" value="F:transaminase activity"/>
    <property type="evidence" value="ECO:0007669"/>
    <property type="project" value="UniProtKB-KW"/>
</dbReference>
<sequence>MPGLLPDVDPDGLLEYSVVYTDRALNHMSRKFQQALRDIGGVLKEAYHARSAIIVPGSGTFGMEAVARQFATDQPVLVLRNGWFSFRWTQILEMGRIAGEQQVLKARPVAPGRQQPFAPAPLDEVIAAVRAQRPGVVFAPHVETASGIVLPDAYLRAVADAVHEVGGLFVLDCIASGALWVDMRATGVDVLVSAPQKGWSGSPCCAFVMLSERARTAIDDTTSTSFAADLKKWLQIIEAYEGGAFAYHATMPTDALLRTRDAMLQTRACGFEKLRAEQWALGRRVRALLAARGLPSVAAEGFEAPGVVVSYTEDDGLHTGKAFAAQGLQSAAGVPLQCDEPADFKTFRLGLFGIEKLQHPDRTVARLDAALTAILGPAAAQRAAA</sequence>